<protein>
    <submittedName>
        <fullName evidence="2">Uncharacterized protein</fullName>
    </submittedName>
</protein>
<keyword evidence="3" id="KW-1185">Reference proteome</keyword>
<feature type="compositionally biased region" description="Polar residues" evidence="1">
    <location>
        <begin position="293"/>
        <end position="305"/>
    </location>
</feature>
<feature type="compositionally biased region" description="Polar residues" evidence="1">
    <location>
        <begin position="373"/>
        <end position="383"/>
    </location>
</feature>
<dbReference type="EMBL" id="KV407456">
    <property type="protein sequence ID" value="KZF24073.1"/>
    <property type="molecule type" value="Genomic_DNA"/>
</dbReference>
<feature type="compositionally biased region" description="Basic residues" evidence="1">
    <location>
        <begin position="389"/>
        <end position="402"/>
    </location>
</feature>
<proteinExistence type="predicted"/>
<dbReference type="GeneID" id="28897182"/>
<gene>
    <name evidence="2" type="ORF">L228DRAFT_244946</name>
</gene>
<evidence type="ECO:0000256" key="1">
    <source>
        <dbReference type="SAM" id="MobiDB-lite"/>
    </source>
</evidence>
<dbReference type="OMA" id="MKNGWHP"/>
<organism evidence="2 3">
    <name type="scientific">Xylona heveae (strain CBS 132557 / TC161)</name>
    <dbReference type="NCBI Taxonomy" id="1328760"/>
    <lineage>
        <taxon>Eukaryota</taxon>
        <taxon>Fungi</taxon>
        <taxon>Dikarya</taxon>
        <taxon>Ascomycota</taxon>
        <taxon>Pezizomycotina</taxon>
        <taxon>Xylonomycetes</taxon>
        <taxon>Xylonales</taxon>
        <taxon>Xylonaceae</taxon>
        <taxon>Xylona</taxon>
    </lineage>
</organism>
<name>A0A165HXR3_XYLHT</name>
<feature type="compositionally biased region" description="Pro residues" evidence="1">
    <location>
        <begin position="157"/>
        <end position="174"/>
    </location>
</feature>
<reference evidence="2 3" key="1">
    <citation type="journal article" date="2016" name="Fungal Biol.">
        <title>The genome of Xylona heveae provides a window into fungal endophytism.</title>
        <authorList>
            <person name="Gazis R."/>
            <person name="Kuo A."/>
            <person name="Riley R."/>
            <person name="LaButti K."/>
            <person name="Lipzen A."/>
            <person name="Lin J."/>
            <person name="Amirebrahimi M."/>
            <person name="Hesse C.N."/>
            <person name="Spatafora J.W."/>
            <person name="Henrissat B."/>
            <person name="Hainaut M."/>
            <person name="Grigoriev I.V."/>
            <person name="Hibbett D.S."/>
        </authorList>
    </citation>
    <scope>NUCLEOTIDE SEQUENCE [LARGE SCALE GENOMIC DNA]</scope>
    <source>
        <strain evidence="2 3">TC161</strain>
    </source>
</reference>
<feature type="compositionally biased region" description="Low complexity" evidence="1">
    <location>
        <begin position="236"/>
        <end position="248"/>
    </location>
</feature>
<dbReference type="AlphaFoldDB" id="A0A165HXR3"/>
<sequence length="427" mass="44585">MSGFKDLAKHGWHPKGAGAGGKESWRGDFKGINQVAGWMGKGKSPTEEGQQHVSQPLSSLKDPALFPPPPKHINYHGAAAAPNTLTPDRSGIGAPLPQSQIQEQREAEQAAAQAAIEEEQRPPSPPKPYRVDTTGLTTNHLPKPPVRRINPNQSSPVPTPPRSPVKPSLPPRLPPRQNSHPGPSAPSPPPTYNDAVQEPGPAQGYLNQSSLNRLGQAGISVPGLEIGHRASPPLPQRSGSASPARSADPPAPAPATRNPHLSELNSRFAKLSASPSTGSTGTTSAASSQGTSFAQKQSAFNTANSFRKDPSSVSIADARNAASTANNFRERHGSQVASGWKAANDLNNKYGAMDRLNSYGSGTSASPAAAHSPVTTPSTTGPQAPQLASKKKPPPPPPKKKTLGGLPQEHDQSFAPPPIPHASKPRP</sequence>
<feature type="compositionally biased region" description="Low complexity" evidence="1">
    <location>
        <begin position="272"/>
        <end position="292"/>
    </location>
</feature>
<evidence type="ECO:0000313" key="2">
    <source>
        <dbReference type="EMBL" id="KZF24073.1"/>
    </source>
</evidence>
<accession>A0A165HXR3</accession>
<dbReference type="InParanoid" id="A0A165HXR3"/>
<dbReference type="Proteomes" id="UP000076632">
    <property type="component" value="Unassembled WGS sequence"/>
</dbReference>
<dbReference type="OrthoDB" id="3357271at2759"/>
<evidence type="ECO:0000313" key="3">
    <source>
        <dbReference type="Proteomes" id="UP000076632"/>
    </source>
</evidence>
<dbReference type="STRING" id="1328760.A0A165HXR3"/>
<dbReference type="RefSeq" id="XP_018189628.1">
    <property type="nucleotide sequence ID" value="XM_018332045.1"/>
</dbReference>
<feature type="region of interest" description="Disordered" evidence="1">
    <location>
        <begin position="1"/>
        <end position="427"/>
    </location>
</feature>